<reference evidence="1 2" key="1">
    <citation type="submission" date="2018-02" db="EMBL/GenBank/DDBJ databases">
        <title>Complete genome of Nitrosopumilus ureaphilus PS0.</title>
        <authorList>
            <person name="Qin W."/>
            <person name="Zheng Y."/>
            <person name="Stahl D.A."/>
        </authorList>
    </citation>
    <scope>NUCLEOTIDE SEQUENCE [LARGE SCALE GENOMIC DNA]</scope>
    <source>
        <strain evidence="1 2">PS0</strain>
    </source>
</reference>
<gene>
    <name evidence="1" type="ORF">C5F50_10155</name>
</gene>
<proteinExistence type="predicted"/>
<evidence type="ECO:0000313" key="1">
    <source>
        <dbReference type="EMBL" id="QLH07391.1"/>
    </source>
</evidence>
<dbReference type="KEGG" id="nue:C5F50_10155"/>
<evidence type="ECO:0000313" key="2">
    <source>
        <dbReference type="Proteomes" id="UP000509478"/>
    </source>
</evidence>
<accession>A0A7D5M6S5</accession>
<dbReference type="InterPro" id="IPR046342">
    <property type="entry name" value="CBS_dom_sf"/>
</dbReference>
<evidence type="ECO:0008006" key="3">
    <source>
        <dbReference type="Google" id="ProtNLM"/>
    </source>
</evidence>
<organism evidence="1 2">
    <name type="scientific">Nitrosopumilus ureiphilus</name>
    <dbReference type="NCBI Taxonomy" id="1470067"/>
    <lineage>
        <taxon>Archaea</taxon>
        <taxon>Nitrososphaerota</taxon>
        <taxon>Nitrososphaeria</taxon>
        <taxon>Nitrosopumilales</taxon>
        <taxon>Nitrosopumilaceae</taxon>
        <taxon>Nitrosopumilus</taxon>
    </lineage>
</organism>
<dbReference type="EMBL" id="CP026995">
    <property type="protein sequence ID" value="QLH07391.1"/>
    <property type="molecule type" value="Genomic_DNA"/>
</dbReference>
<keyword evidence="2" id="KW-1185">Reference proteome</keyword>
<dbReference type="AlphaFoldDB" id="A0A7D5M6S5"/>
<protein>
    <recommendedName>
        <fullName evidence="3">CBS domain-containing protein</fullName>
    </recommendedName>
</protein>
<name>A0A7D5M6S5_9ARCH</name>
<dbReference type="Proteomes" id="UP000509478">
    <property type="component" value="Chromosome"/>
</dbReference>
<dbReference type="SUPFAM" id="SSF54631">
    <property type="entry name" value="CBS-domain pair"/>
    <property type="match status" value="2"/>
</dbReference>
<dbReference type="Gene3D" id="3.10.580.10">
    <property type="entry name" value="CBS-domain"/>
    <property type="match status" value="2"/>
</dbReference>
<sequence length="304" mass="35387">MCVHNIVRPWISPPKYDISELTLEQIFSDSLTDTPCVYLNKEREVYIATEMCVQYLESSVDSIVIRDDDHNPIGMIGGYDLLNYIRANPTSNSQYETKVQEIMFKDLLIVEKMITFQDLMDKWKASRRAFAITPNSFQGYSPISARKMLEVGIRCKTNTCISSMPKKKMITFQPDDSLRTIVELMFKHNTRKILLEFSDQFISDRLILKEISKILKFNPDVDNFLDIQINQVELENVAVIKEDLNIRQLCTMMYEMDHPYVVYKDISITPWDVCNVLMTERIAESYELESEKTICPHCGKNIDV</sequence>